<gene>
    <name evidence="5" type="ORF">JOQ06_020559</name>
</gene>
<feature type="compositionally biased region" description="Gly residues" evidence="3">
    <location>
        <begin position="910"/>
        <end position="919"/>
    </location>
</feature>
<feature type="region of interest" description="Disordered" evidence="3">
    <location>
        <begin position="1424"/>
        <end position="1449"/>
    </location>
</feature>
<feature type="compositionally biased region" description="Basic and acidic residues" evidence="3">
    <location>
        <begin position="169"/>
        <end position="180"/>
    </location>
</feature>
<feature type="region of interest" description="Disordered" evidence="3">
    <location>
        <begin position="1"/>
        <end position="56"/>
    </location>
</feature>
<feature type="region of interest" description="Disordered" evidence="3">
    <location>
        <begin position="1324"/>
        <end position="1353"/>
    </location>
</feature>
<dbReference type="GO" id="GO:0031012">
    <property type="term" value="C:extracellular matrix"/>
    <property type="evidence" value="ECO:0007669"/>
    <property type="project" value="TreeGrafter"/>
</dbReference>
<comment type="caution">
    <text evidence="5">The sequence shown here is derived from an EMBL/GenBank/DDBJ whole genome shotgun (WGS) entry which is preliminary data.</text>
</comment>
<feature type="compositionally biased region" description="Pro residues" evidence="3">
    <location>
        <begin position="1329"/>
        <end position="1341"/>
    </location>
</feature>
<evidence type="ECO:0008006" key="7">
    <source>
        <dbReference type="Google" id="ProtNLM"/>
    </source>
</evidence>
<feature type="region of interest" description="Disordered" evidence="3">
    <location>
        <begin position="1372"/>
        <end position="1403"/>
    </location>
</feature>
<dbReference type="EMBL" id="JAPTMU010000001">
    <property type="protein sequence ID" value="KAJ4949041.1"/>
    <property type="molecule type" value="Genomic_DNA"/>
</dbReference>
<keyword evidence="2" id="KW-0964">Secreted</keyword>
<evidence type="ECO:0000256" key="1">
    <source>
        <dbReference type="ARBA" id="ARBA00004498"/>
    </source>
</evidence>
<dbReference type="PANTHER" id="PTHR24023">
    <property type="entry name" value="COLLAGEN ALPHA"/>
    <property type="match status" value="1"/>
</dbReference>
<dbReference type="PANTHER" id="PTHR24023:SF1082">
    <property type="entry name" value="COLLAGEN TRIPLE HELIX REPEAT"/>
    <property type="match status" value="1"/>
</dbReference>
<feature type="transmembrane region" description="Helical" evidence="4">
    <location>
        <begin position="609"/>
        <end position="632"/>
    </location>
</feature>
<feature type="compositionally biased region" description="Low complexity" evidence="3">
    <location>
        <begin position="986"/>
        <end position="999"/>
    </location>
</feature>
<accession>A0AAD6FVN0</accession>
<dbReference type="InterPro" id="IPR050149">
    <property type="entry name" value="Collagen_superfamily"/>
</dbReference>
<feature type="compositionally biased region" description="Low complexity" evidence="3">
    <location>
        <begin position="920"/>
        <end position="941"/>
    </location>
</feature>
<feature type="compositionally biased region" description="Polar residues" evidence="3">
    <location>
        <begin position="1020"/>
        <end position="1038"/>
    </location>
</feature>
<feature type="compositionally biased region" description="Polar residues" evidence="3">
    <location>
        <begin position="38"/>
        <end position="48"/>
    </location>
</feature>
<reference evidence="5" key="1">
    <citation type="submission" date="2022-11" db="EMBL/GenBank/DDBJ databases">
        <title>Chromosome-level genome of Pogonophryne albipinna.</title>
        <authorList>
            <person name="Jo E."/>
        </authorList>
    </citation>
    <scope>NUCLEOTIDE SEQUENCE</scope>
    <source>
        <strain evidence="5">SGF0006</strain>
        <tissue evidence="5">Muscle</tissue>
    </source>
</reference>
<name>A0AAD6FVN0_9TELE</name>
<evidence type="ECO:0000256" key="4">
    <source>
        <dbReference type="SAM" id="Phobius"/>
    </source>
</evidence>
<feature type="region of interest" description="Disordered" evidence="3">
    <location>
        <begin position="106"/>
        <end position="152"/>
    </location>
</feature>
<evidence type="ECO:0000313" key="5">
    <source>
        <dbReference type="EMBL" id="KAJ4949041.1"/>
    </source>
</evidence>
<feature type="compositionally biased region" description="Basic and acidic residues" evidence="3">
    <location>
        <begin position="1005"/>
        <end position="1014"/>
    </location>
</feature>
<organism evidence="5 6">
    <name type="scientific">Pogonophryne albipinna</name>
    <dbReference type="NCBI Taxonomy" id="1090488"/>
    <lineage>
        <taxon>Eukaryota</taxon>
        <taxon>Metazoa</taxon>
        <taxon>Chordata</taxon>
        <taxon>Craniata</taxon>
        <taxon>Vertebrata</taxon>
        <taxon>Euteleostomi</taxon>
        <taxon>Actinopterygii</taxon>
        <taxon>Neopterygii</taxon>
        <taxon>Teleostei</taxon>
        <taxon>Neoteleostei</taxon>
        <taxon>Acanthomorphata</taxon>
        <taxon>Eupercaria</taxon>
        <taxon>Perciformes</taxon>
        <taxon>Notothenioidei</taxon>
        <taxon>Pogonophryne</taxon>
    </lineage>
</organism>
<comment type="subcellular location">
    <subcellularLocation>
        <location evidence="1">Secreted</location>
        <location evidence="1">Extracellular space</location>
        <location evidence="1">Extracellular matrix</location>
    </subcellularLocation>
</comment>
<feature type="compositionally biased region" description="Low complexity" evidence="3">
    <location>
        <begin position="17"/>
        <end position="33"/>
    </location>
</feature>
<dbReference type="Gene3D" id="1.20.5.320">
    <property type="entry name" value="6-Phosphogluconate Dehydrogenase, domain 3"/>
    <property type="match status" value="1"/>
</dbReference>
<protein>
    <recommendedName>
        <fullName evidence="7">Collagen alpha-1(XVII) chain</fullName>
    </recommendedName>
</protein>
<dbReference type="InterPro" id="IPR008160">
    <property type="entry name" value="Collagen"/>
</dbReference>
<keyword evidence="4" id="KW-1133">Transmembrane helix</keyword>
<keyword evidence="4" id="KW-0472">Membrane</keyword>
<dbReference type="Proteomes" id="UP001219934">
    <property type="component" value="Unassembled WGS sequence"/>
</dbReference>
<keyword evidence="4" id="KW-0812">Transmembrane</keyword>
<keyword evidence="6" id="KW-1185">Reference proteome</keyword>
<evidence type="ECO:0000256" key="3">
    <source>
        <dbReference type="SAM" id="MobiDB-lite"/>
    </source>
</evidence>
<feature type="transmembrane region" description="Helical" evidence="4">
    <location>
        <begin position="644"/>
        <end position="664"/>
    </location>
</feature>
<feature type="region of interest" description="Disordered" evidence="3">
    <location>
        <begin position="747"/>
        <end position="1078"/>
    </location>
</feature>
<feature type="region of interest" description="Disordered" evidence="3">
    <location>
        <begin position="1230"/>
        <end position="1254"/>
    </location>
</feature>
<feature type="compositionally biased region" description="Low complexity" evidence="3">
    <location>
        <begin position="106"/>
        <end position="126"/>
    </location>
</feature>
<evidence type="ECO:0000256" key="2">
    <source>
        <dbReference type="ARBA" id="ARBA00022530"/>
    </source>
</evidence>
<feature type="compositionally biased region" description="Pro residues" evidence="3">
    <location>
        <begin position="1514"/>
        <end position="1523"/>
    </location>
</feature>
<keyword evidence="2" id="KW-0272">Extracellular matrix</keyword>
<feature type="region of interest" description="Disordered" evidence="3">
    <location>
        <begin position="1510"/>
        <end position="1529"/>
    </location>
</feature>
<proteinExistence type="predicted"/>
<feature type="compositionally biased region" description="Low complexity" evidence="3">
    <location>
        <begin position="136"/>
        <end position="147"/>
    </location>
</feature>
<feature type="compositionally biased region" description="Pro residues" evidence="3">
    <location>
        <begin position="1235"/>
        <end position="1244"/>
    </location>
</feature>
<feature type="region of interest" description="Disordered" evidence="3">
    <location>
        <begin position="1549"/>
        <end position="1619"/>
    </location>
</feature>
<dbReference type="GO" id="GO:0005615">
    <property type="term" value="C:extracellular space"/>
    <property type="evidence" value="ECO:0007669"/>
    <property type="project" value="TreeGrafter"/>
</dbReference>
<evidence type="ECO:0000313" key="6">
    <source>
        <dbReference type="Proteomes" id="UP001219934"/>
    </source>
</evidence>
<feature type="compositionally biased region" description="Basic residues" evidence="3">
    <location>
        <begin position="1607"/>
        <end position="1619"/>
    </location>
</feature>
<sequence length="1619" mass="164864">MDELTRQIDFSGGLSGERVVTETVTSTTRLSSLPPKGTSGSNHRNMSSGAGGLGLEKNVLTQNSSGTYFSSSSGGVNASSFSSSSGVYLGGDSSGGGSYLVSSVSKVRSSSSGGTRRTAGSSGGLSPSSRERKVTSSRSGGYDGSSSANSSPEFARKDYGVYCSSTQRGRSESRESEIRARLQSASPSASRWTELDDVKKLLKGRSCSVSPTRSNASITLPVPKKASVETKTISVASQSGSASFGSGVRSTGFHTIDTSGFYDAGLTSGRVDTGVNSSQYDVTVTSDHYDTAVKSVPYAVGLKSGPFDTGVKSGQYDMSLKSGQYDTGIRSAQYDTSVRSAQYDTSVSSGQYGVRSGQYDGSLRSGQYDGSVRSGQYDTLDATLPTFSWSTTTLPSASTTVMAANTSSYAYQAGNNNLTGGTAPVGLTSPSSLSVYGFQNNLAPTSPTVLTTSGGNVTTNLGGYGVQKNLSNGGGVASTGVSATTRTTVDDSYKRDNKFLISDKENVAAKRDVDMLIMAKDSGKQFTTSSVQMSGGSLSGDSMKKEKLISSYVETAPLKTESGNSYYGSSGTSGVVMKDKSTYAEIDRDSGIFGGGGGFCCCSDACCSWWKWLLGLLLLSLLLLGLLFGLIALAEDVRKLKSRLVLAALLVEVETALTSALVVLEPVGSSSSGTVLSGSAGSSGSGFSGGAGGSAGTGHSEGAAFGTGVSGGHMDAAALQIMVQRMLRTEMHSQSYRAFLVSSVQGERGLPGPKGDSGFPGIPGAPGSMGHAGPEGQKGQKGGQGDHGLDGAPGVRGREGQSGPRGDAGPAGFGAKGERGSPGEPGSVGPKGSSGIPGLLGAPGQPGSQGFRGETGPHGPKGDRGLAGFQGLKGDTGDTGARGVKGDGGIPGLQGLAGEKGSMGLAGADGSRGGQGPAGIPGLRGPAGPPGDAAHAGHPGLQGPPGIPGNPGSPGAKGETGDAGRIINTAGSSSFGIPGLPGPAGRPGSSGPIGPAGLPGQPGAKGDRGFRGEQGEQGITARTSETLTSRHVSASGGSAISGPPGPPGPPGRTGDSRPGPPGPPGPTDRGLKETEGNPAFHPAQEHLILDRQDHLGLSVLEDHQVLLDQEDTKVKQGSQVCREPQGDQGALREYPLMVEDSGPLDLQVRQDFLEYRESKGTLELLVVLALREAPSQSPQAPPALQVLPALQYISEYLSRSTQLDRGHIHSYDRIHATGLISMLQREDVRRYLSGPPGPQGPPGQPGTSGGAGGFSGSFSVEEIATYVFKIMNDRGIARGLPGPPGPAGPSVAVGSSFSQASIDYSALVRNSDFRSWVASALQQGISGPPGIPGQPGPPGAQGPPGVSTATVYGAGTGGSGYSLEDIQRYLQGSGFRGLPGPPGPQGPAGPSGGHSGSVSYSGNFPRESIRAEVQEYLTSDNVRRAIIGPPGPQGPMGPRGERGESGYGQGYSQSLNYAQGDSRIGSEYRNIDLSNLDYSSVAIQVSDLIKSKGLLQEYLVEGPWRAHVRAIQGPPGPPGPSGPPGQSRVIGAYGNVTADLMQFFRTYGTIAGPPGENGPRGERGYPGPSGERGDRGHPGLSGLPGVYTVQVPHRVQKRDAGDEMVARRRQKLRRHAGSG</sequence>
<feature type="compositionally biased region" description="Basic and acidic residues" evidence="3">
    <location>
        <begin position="1597"/>
        <end position="1606"/>
    </location>
</feature>
<feature type="region of interest" description="Disordered" evidence="3">
    <location>
        <begin position="165"/>
        <end position="189"/>
    </location>
</feature>
<dbReference type="Pfam" id="PF01391">
    <property type="entry name" value="Collagen"/>
    <property type="match status" value="4"/>
</dbReference>